<gene>
    <name evidence="1" type="ORF">K452DRAFT_168112</name>
</gene>
<evidence type="ECO:0000313" key="2">
    <source>
        <dbReference type="Proteomes" id="UP000799438"/>
    </source>
</evidence>
<dbReference type="EMBL" id="ML995482">
    <property type="protein sequence ID" value="KAF2143257.1"/>
    <property type="molecule type" value="Genomic_DNA"/>
</dbReference>
<name>A0A6A6BK87_9PEZI</name>
<dbReference type="Proteomes" id="UP000799438">
    <property type="component" value="Unassembled WGS sequence"/>
</dbReference>
<protein>
    <submittedName>
        <fullName evidence="1">Uncharacterized protein</fullName>
    </submittedName>
</protein>
<dbReference type="RefSeq" id="XP_033398969.1">
    <property type="nucleotide sequence ID" value="XM_033535759.1"/>
</dbReference>
<dbReference type="GeneID" id="54293255"/>
<evidence type="ECO:0000313" key="1">
    <source>
        <dbReference type="EMBL" id="KAF2143257.1"/>
    </source>
</evidence>
<dbReference type="AlphaFoldDB" id="A0A6A6BK87"/>
<organism evidence="1 2">
    <name type="scientific">Aplosporella prunicola CBS 121167</name>
    <dbReference type="NCBI Taxonomy" id="1176127"/>
    <lineage>
        <taxon>Eukaryota</taxon>
        <taxon>Fungi</taxon>
        <taxon>Dikarya</taxon>
        <taxon>Ascomycota</taxon>
        <taxon>Pezizomycotina</taxon>
        <taxon>Dothideomycetes</taxon>
        <taxon>Dothideomycetes incertae sedis</taxon>
        <taxon>Botryosphaeriales</taxon>
        <taxon>Aplosporellaceae</taxon>
        <taxon>Aplosporella</taxon>
    </lineage>
</organism>
<sequence length="97" mass="10653">MAAAGRRTGSTARRSFFAWEGLESHGCSHHHHTIIITIITSSSTTATTTTILSSAAAVGARQKSWGARQFWVLGSWFLLGLGGWDYEETTDERTKHM</sequence>
<accession>A0A6A6BK87</accession>
<keyword evidence="2" id="KW-1185">Reference proteome</keyword>
<reference evidence="1" key="1">
    <citation type="journal article" date="2020" name="Stud. Mycol.">
        <title>101 Dothideomycetes genomes: a test case for predicting lifestyles and emergence of pathogens.</title>
        <authorList>
            <person name="Haridas S."/>
            <person name="Albert R."/>
            <person name="Binder M."/>
            <person name="Bloem J."/>
            <person name="Labutti K."/>
            <person name="Salamov A."/>
            <person name="Andreopoulos B."/>
            <person name="Baker S."/>
            <person name="Barry K."/>
            <person name="Bills G."/>
            <person name="Bluhm B."/>
            <person name="Cannon C."/>
            <person name="Castanera R."/>
            <person name="Culley D."/>
            <person name="Daum C."/>
            <person name="Ezra D."/>
            <person name="Gonzalez J."/>
            <person name="Henrissat B."/>
            <person name="Kuo A."/>
            <person name="Liang C."/>
            <person name="Lipzen A."/>
            <person name="Lutzoni F."/>
            <person name="Magnuson J."/>
            <person name="Mondo S."/>
            <person name="Nolan M."/>
            <person name="Ohm R."/>
            <person name="Pangilinan J."/>
            <person name="Park H.-J."/>
            <person name="Ramirez L."/>
            <person name="Alfaro M."/>
            <person name="Sun H."/>
            <person name="Tritt A."/>
            <person name="Yoshinaga Y."/>
            <person name="Zwiers L.-H."/>
            <person name="Turgeon B."/>
            <person name="Goodwin S."/>
            <person name="Spatafora J."/>
            <person name="Crous P."/>
            <person name="Grigoriev I."/>
        </authorList>
    </citation>
    <scope>NUCLEOTIDE SEQUENCE</scope>
    <source>
        <strain evidence="1">CBS 121167</strain>
    </source>
</reference>
<proteinExistence type="predicted"/>